<reference evidence="2 3" key="1">
    <citation type="submission" date="2019-11" db="EMBL/GenBank/DDBJ databases">
        <authorList>
            <person name="Zheng R.K."/>
            <person name="Sun C.M."/>
        </authorList>
    </citation>
    <scope>NUCLEOTIDE SEQUENCE [LARGE SCALE GENOMIC DNA]</scope>
    <source>
        <strain evidence="2 3">SRB007</strain>
    </source>
</reference>
<evidence type="ECO:0000259" key="1">
    <source>
        <dbReference type="Pfam" id="PF00144"/>
    </source>
</evidence>
<keyword evidence="2" id="KW-0378">Hydrolase</keyword>
<dbReference type="KEGG" id="psel:GM415_01895"/>
<dbReference type="Gene3D" id="3.40.710.10">
    <property type="entry name" value="DD-peptidase/beta-lactamase superfamily"/>
    <property type="match status" value="1"/>
</dbReference>
<feature type="domain" description="Beta-lactamase-related" evidence="1">
    <location>
        <begin position="19"/>
        <end position="264"/>
    </location>
</feature>
<dbReference type="Pfam" id="PF00144">
    <property type="entry name" value="Beta-lactamase"/>
    <property type="match status" value="1"/>
</dbReference>
<sequence length="288" mass="31579">MLKTRVAGKAVDDHGEARVVPWWSFSKTVMAAAALVLVDQGRLRLDEPVKGQPFTLRHLLQHTAGVPDYWVLKAYHEAVAQGREPWSFDTLLEKARANVLLFEPGAGWQYSNIGYAYVRREIERVTNGCLASALEELLFAPLGIQDAGLALGLDDMRRTGLGELENYHPGWVYHGVVVGTLRAAASFLAELSSGKLLKQETFFAMRSPLALKVSVEGRPWMEPGYGLGMMVDTAPSRHCWGHTGLGPGSSIGVYHFHEPVSVTVAVFGQTEDQGEVESEVVRYAMVGS</sequence>
<protein>
    <submittedName>
        <fullName evidence="2">Serine hydrolase</fullName>
    </submittedName>
</protein>
<name>A0A6I6JCS0_9BACT</name>
<dbReference type="InterPro" id="IPR012338">
    <property type="entry name" value="Beta-lactam/transpept-like"/>
</dbReference>
<evidence type="ECO:0000313" key="2">
    <source>
        <dbReference type="EMBL" id="QGY38939.1"/>
    </source>
</evidence>
<accession>A0A6I6JCS0</accession>
<dbReference type="PANTHER" id="PTHR46825:SF7">
    <property type="entry name" value="D-ALANYL-D-ALANINE CARBOXYPEPTIDASE"/>
    <property type="match status" value="1"/>
</dbReference>
<dbReference type="InterPro" id="IPR050491">
    <property type="entry name" value="AmpC-like"/>
</dbReference>
<dbReference type="RefSeq" id="WP_158946150.1">
    <property type="nucleotide sequence ID" value="NZ_CP046400.1"/>
</dbReference>
<dbReference type="InterPro" id="IPR001466">
    <property type="entry name" value="Beta-lactam-related"/>
</dbReference>
<dbReference type="EMBL" id="CP046400">
    <property type="protein sequence ID" value="QGY38939.1"/>
    <property type="molecule type" value="Genomic_DNA"/>
</dbReference>
<dbReference type="PANTHER" id="PTHR46825">
    <property type="entry name" value="D-ALANYL-D-ALANINE-CARBOXYPEPTIDASE/ENDOPEPTIDASE AMPH"/>
    <property type="match status" value="1"/>
</dbReference>
<dbReference type="AlphaFoldDB" id="A0A6I6JCS0"/>
<dbReference type="SUPFAM" id="SSF56601">
    <property type="entry name" value="beta-lactamase/transpeptidase-like"/>
    <property type="match status" value="1"/>
</dbReference>
<evidence type="ECO:0000313" key="3">
    <source>
        <dbReference type="Proteomes" id="UP000428328"/>
    </source>
</evidence>
<keyword evidence="3" id="KW-1185">Reference proteome</keyword>
<proteinExistence type="predicted"/>
<organism evidence="2 3">
    <name type="scientific">Pseudodesulfovibrio cashew</name>
    <dbReference type="NCBI Taxonomy" id="2678688"/>
    <lineage>
        <taxon>Bacteria</taxon>
        <taxon>Pseudomonadati</taxon>
        <taxon>Thermodesulfobacteriota</taxon>
        <taxon>Desulfovibrionia</taxon>
        <taxon>Desulfovibrionales</taxon>
        <taxon>Desulfovibrionaceae</taxon>
    </lineage>
</organism>
<dbReference type="GO" id="GO:0016787">
    <property type="term" value="F:hydrolase activity"/>
    <property type="evidence" value="ECO:0007669"/>
    <property type="project" value="UniProtKB-KW"/>
</dbReference>
<gene>
    <name evidence="2" type="ORF">GM415_01895</name>
</gene>
<dbReference type="Proteomes" id="UP000428328">
    <property type="component" value="Chromosome"/>
</dbReference>